<name>A0A0A0EJZ0_9GAMM</name>
<feature type="transmembrane region" description="Helical" evidence="1">
    <location>
        <begin position="43"/>
        <end position="65"/>
    </location>
</feature>
<reference evidence="2 3" key="1">
    <citation type="submission" date="2013-08" db="EMBL/GenBank/DDBJ databases">
        <title>Genome sequencing of Lysobacter.</title>
        <authorList>
            <person name="Zhang S."/>
            <person name="Wang G."/>
        </authorList>
    </citation>
    <scope>NUCLEOTIDE SEQUENCE [LARGE SCALE GENOMIC DNA]</scope>
    <source>
        <strain evidence="2 3">Ko07</strain>
    </source>
</reference>
<organism evidence="2 3">
    <name type="scientific">Lysobacter concretionis Ko07 = DSM 16239</name>
    <dbReference type="NCBI Taxonomy" id="1122185"/>
    <lineage>
        <taxon>Bacteria</taxon>
        <taxon>Pseudomonadati</taxon>
        <taxon>Pseudomonadota</taxon>
        <taxon>Gammaproteobacteria</taxon>
        <taxon>Lysobacterales</taxon>
        <taxon>Lysobacteraceae</taxon>
        <taxon>Novilysobacter</taxon>
    </lineage>
</organism>
<dbReference type="Proteomes" id="UP000030017">
    <property type="component" value="Unassembled WGS sequence"/>
</dbReference>
<comment type="caution">
    <text evidence="2">The sequence shown here is derived from an EMBL/GenBank/DDBJ whole genome shotgun (WGS) entry which is preliminary data.</text>
</comment>
<dbReference type="RefSeq" id="WP_036196148.1">
    <property type="nucleotide sequence ID" value="NZ_AVPS01000020.1"/>
</dbReference>
<evidence type="ECO:0000313" key="2">
    <source>
        <dbReference type="EMBL" id="KGM50689.1"/>
    </source>
</evidence>
<feature type="transmembrane region" description="Helical" evidence="1">
    <location>
        <begin position="72"/>
        <end position="94"/>
    </location>
</feature>
<proteinExistence type="predicted"/>
<dbReference type="AlphaFoldDB" id="A0A0A0EJZ0"/>
<keyword evidence="1" id="KW-0812">Transmembrane</keyword>
<feature type="transmembrane region" description="Helical" evidence="1">
    <location>
        <begin position="128"/>
        <end position="147"/>
    </location>
</feature>
<sequence>MRRPRSIILLIVWFLWATGKDLDGLARFGTTADYYIFASIGAAWAYFALAGVVFLFNAAAVFYLFRPQLVGYGVLFGALAAGIGQNLVTTLLAVRDIQGVREAYEIGRELRGLPVRQEAMDMIFKPSALWLAAGLAVLVYVALALLVRRNRSYFVGPAAYAAEA</sequence>
<keyword evidence="3" id="KW-1185">Reference proteome</keyword>
<accession>A0A0A0EJZ0</accession>
<dbReference type="OrthoDB" id="9554111at2"/>
<keyword evidence="1" id="KW-0472">Membrane</keyword>
<evidence type="ECO:0000256" key="1">
    <source>
        <dbReference type="SAM" id="Phobius"/>
    </source>
</evidence>
<keyword evidence="1" id="KW-1133">Transmembrane helix</keyword>
<evidence type="ECO:0000313" key="3">
    <source>
        <dbReference type="Proteomes" id="UP000030017"/>
    </source>
</evidence>
<gene>
    <name evidence="2" type="ORF">N792_03825</name>
</gene>
<protein>
    <submittedName>
        <fullName evidence="2">Uncharacterized protein</fullName>
    </submittedName>
</protein>
<dbReference type="EMBL" id="AVPS01000020">
    <property type="protein sequence ID" value="KGM50689.1"/>
    <property type="molecule type" value="Genomic_DNA"/>
</dbReference>